<dbReference type="PANTHER" id="PTHR43138:SF1">
    <property type="entry name" value="N-ACETYLTRANSFERASE ACA1"/>
    <property type="match status" value="1"/>
</dbReference>
<evidence type="ECO:0000313" key="2">
    <source>
        <dbReference type="EMBL" id="CCI54538.1"/>
    </source>
</evidence>
<sequence length="162" mass="17599">MRIREAEAEDWAAIWPIWKGIVDDGETYAYPDTATSEQARGWWMEGPPSRVVVAVGDTGNVLGTAKMGPNRPGRGDHVGTASFMVGPAARGLGVGRALAEDMIAWHRQQGFLAIQFNAVVETNTAAVRLWQDLGFTIIGTVPGAFRSRRHGDVGLHVMYLPL</sequence>
<gene>
    <name evidence="2" type="ORF">BN13_740060</name>
</gene>
<dbReference type="CDD" id="cd04301">
    <property type="entry name" value="NAT_SF"/>
    <property type="match status" value="1"/>
</dbReference>
<protein>
    <submittedName>
        <fullName evidence="2">Putative acetyltransferase</fullName>
    </submittedName>
</protein>
<keyword evidence="3" id="KW-1185">Reference proteome</keyword>
<keyword evidence="2" id="KW-0808">Transferase</keyword>
<dbReference type="EMBL" id="CAJC01000188">
    <property type="protein sequence ID" value="CCI54538.1"/>
    <property type="molecule type" value="Genomic_DNA"/>
</dbReference>
<accession>A0A077MG88</accession>
<dbReference type="GO" id="GO:0016747">
    <property type="term" value="F:acyltransferase activity, transferring groups other than amino-acyl groups"/>
    <property type="evidence" value="ECO:0007669"/>
    <property type="project" value="InterPro"/>
</dbReference>
<evidence type="ECO:0000259" key="1">
    <source>
        <dbReference type="PROSITE" id="PS51186"/>
    </source>
</evidence>
<dbReference type="InterPro" id="IPR052742">
    <property type="entry name" value="Mito_N-acetyltransferase"/>
</dbReference>
<reference evidence="2 3" key="1">
    <citation type="journal article" date="2013" name="ISME J.">
        <title>A metabolic model for members of the genus Tetrasphaera involved in enhanced biological phosphorus removal.</title>
        <authorList>
            <person name="Kristiansen R."/>
            <person name="Nguyen H.T.T."/>
            <person name="Saunders A.M."/>
            <person name="Nielsen J.L."/>
            <person name="Wimmer R."/>
            <person name="Le V.Q."/>
            <person name="McIlroy S.J."/>
            <person name="Petrovski S."/>
            <person name="Seviour R.J."/>
            <person name="Calteau A."/>
            <person name="Nielsen K.L."/>
            <person name="Nielsen P.H."/>
        </authorList>
    </citation>
    <scope>NUCLEOTIDE SEQUENCE [LARGE SCALE GENOMIC DNA]</scope>
    <source>
        <strain evidence="2 3">Ben 74</strain>
    </source>
</reference>
<dbReference type="AlphaFoldDB" id="A0A077MG88"/>
<dbReference type="OrthoDB" id="9788300at2"/>
<dbReference type="Gene3D" id="3.40.630.30">
    <property type="match status" value="1"/>
</dbReference>
<dbReference type="SUPFAM" id="SSF55729">
    <property type="entry name" value="Acyl-CoA N-acyltransferases (Nat)"/>
    <property type="match status" value="1"/>
</dbReference>
<comment type="caution">
    <text evidence="2">The sequence shown here is derived from an EMBL/GenBank/DDBJ whole genome shotgun (WGS) entry which is preliminary data.</text>
</comment>
<evidence type="ECO:0000313" key="3">
    <source>
        <dbReference type="Proteomes" id="UP000035720"/>
    </source>
</evidence>
<proteinExistence type="predicted"/>
<dbReference type="PANTHER" id="PTHR43138">
    <property type="entry name" value="ACETYLTRANSFERASE, GNAT FAMILY"/>
    <property type="match status" value="1"/>
</dbReference>
<dbReference type="Proteomes" id="UP000035720">
    <property type="component" value="Unassembled WGS sequence"/>
</dbReference>
<dbReference type="PROSITE" id="PS51186">
    <property type="entry name" value="GNAT"/>
    <property type="match status" value="1"/>
</dbReference>
<dbReference type="InterPro" id="IPR000182">
    <property type="entry name" value="GNAT_dom"/>
</dbReference>
<feature type="domain" description="N-acetyltransferase" evidence="1">
    <location>
        <begin position="1"/>
        <end position="162"/>
    </location>
</feature>
<dbReference type="RefSeq" id="WP_048547124.1">
    <property type="nucleotide sequence ID" value="NZ_HF571038.1"/>
</dbReference>
<dbReference type="InterPro" id="IPR016181">
    <property type="entry name" value="Acyl_CoA_acyltransferase"/>
</dbReference>
<name>A0A077MG88_9MICO</name>
<dbReference type="STRING" id="1193518.BN13_740060"/>
<organism evidence="2 3">
    <name type="scientific">Nostocoides jenkinsii Ben 74</name>
    <dbReference type="NCBI Taxonomy" id="1193518"/>
    <lineage>
        <taxon>Bacteria</taxon>
        <taxon>Bacillati</taxon>
        <taxon>Actinomycetota</taxon>
        <taxon>Actinomycetes</taxon>
        <taxon>Micrococcales</taxon>
        <taxon>Intrasporangiaceae</taxon>
        <taxon>Nostocoides</taxon>
    </lineage>
</organism>
<dbReference type="Pfam" id="PF00583">
    <property type="entry name" value="Acetyltransf_1"/>
    <property type="match status" value="1"/>
</dbReference>